<comment type="caution">
    <text evidence="1">The sequence shown here is derived from an EMBL/GenBank/DDBJ whole genome shotgun (WGS) entry which is preliminary data.</text>
</comment>
<evidence type="ECO:0000313" key="1">
    <source>
        <dbReference type="EMBL" id="GFH19441.1"/>
    </source>
</evidence>
<name>A0A699ZBB7_HAELA</name>
<organism evidence="1 2">
    <name type="scientific">Haematococcus lacustris</name>
    <name type="common">Green alga</name>
    <name type="synonym">Haematococcus pluvialis</name>
    <dbReference type="NCBI Taxonomy" id="44745"/>
    <lineage>
        <taxon>Eukaryota</taxon>
        <taxon>Viridiplantae</taxon>
        <taxon>Chlorophyta</taxon>
        <taxon>core chlorophytes</taxon>
        <taxon>Chlorophyceae</taxon>
        <taxon>CS clade</taxon>
        <taxon>Chlamydomonadales</taxon>
        <taxon>Haematococcaceae</taxon>
        <taxon>Haematococcus</taxon>
    </lineage>
</organism>
<gene>
    <name evidence="1" type="ORF">HaLaN_16387</name>
</gene>
<reference evidence="1 2" key="1">
    <citation type="submission" date="2020-02" db="EMBL/GenBank/DDBJ databases">
        <title>Draft genome sequence of Haematococcus lacustris strain NIES-144.</title>
        <authorList>
            <person name="Morimoto D."/>
            <person name="Nakagawa S."/>
            <person name="Yoshida T."/>
            <person name="Sawayama S."/>
        </authorList>
    </citation>
    <scope>NUCLEOTIDE SEQUENCE [LARGE SCALE GENOMIC DNA]</scope>
    <source>
        <strain evidence="1 2">NIES-144</strain>
    </source>
</reference>
<feature type="non-terminal residue" evidence="1">
    <location>
        <position position="1"/>
    </location>
</feature>
<evidence type="ECO:0000313" key="2">
    <source>
        <dbReference type="Proteomes" id="UP000485058"/>
    </source>
</evidence>
<accession>A0A699ZBB7</accession>
<dbReference type="Proteomes" id="UP000485058">
    <property type="component" value="Unassembled WGS sequence"/>
</dbReference>
<keyword evidence="2" id="KW-1185">Reference proteome</keyword>
<sequence length="54" mass="6175">VEEMEQFRFETYEVMALCMNVLRKSVPEPADLALVWKSRAKGKKALARGLVTAY</sequence>
<dbReference type="AlphaFoldDB" id="A0A699ZBB7"/>
<protein>
    <submittedName>
        <fullName evidence="1">Uncharacterized protein</fullName>
    </submittedName>
</protein>
<dbReference type="EMBL" id="BLLF01001464">
    <property type="protein sequence ID" value="GFH19441.1"/>
    <property type="molecule type" value="Genomic_DNA"/>
</dbReference>
<proteinExistence type="predicted"/>